<feature type="transmembrane region" description="Helical" evidence="1">
    <location>
        <begin position="77"/>
        <end position="95"/>
    </location>
</feature>
<dbReference type="AlphaFoldDB" id="A0A9D1NS50"/>
<evidence type="ECO:0000313" key="2">
    <source>
        <dbReference type="EMBL" id="HIV11313.1"/>
    </source>
</evidence>
<dbReference type="Proteomes" id="UP000823960">
    <property type="component" value="Unassembled WGS sequence"/>
</dbReference>
<feature type="transmembrane region" description="Helical" evidence="1">
    <location>
        <begin position="13"/>
        <end position="33"/>
    </location>
</feature>
<name>A0A9D1NS50_9FIRM</name>
<comment type="caution">
    <text evidence="2">The sequence shown here is derived from an EMBL/GenBank/DDBJ whole genome shotgun (WGS) entry which is preliminary data.</text>
</comment>
<dbReference type="EMBL" id="DVOL01000092">
    <property type="protein sequence ID" value="HIV11313.1"/>
    <property type="molecule type" value="Genomic_DNA"/>
</dbReference>
<feature type="transmembrane region" description="Helical" evidence="1">
    <location>
        <begin position="320"/>
        <end position="338"/>
    </location>
</feature>
<accession>A0A9D1NS50</accession>
<reference evidence="2" key="1">
    <citation type="submission" date="2020-10" db="EMBL/GenBank/DDBJ databases">
        <authorList>
            <person name="Gilroy R."/>
        </authorList>
    </citation>
    <scope>NUCLEOTIDE SEQUENCE</scope>
    <source>
        <strain evidence="2">1370</strain>
    </source>
</reference>
<protein>
    <recommendedName>
        <fullName evidence="4">Sporulation integral membrane protein YlbJ</fullName>
    </recommendedName>
</protein>
<feature type="transmembrane region" description="Helical" evidence="1">
    <location>
        <begin position="283"/>
        <end position="300"/>
    </location>
</feature>
<feature type="transmembrane region" description="Helical" evidence="1">
    <location>
        <begin position="116"/>
        <end position="133"/>
    </location>
</feature>
<reference evidence="2" key="2">
    <citation type="journal article" date="2021" name="PeerJ">
        <title>Extensive microbial diversity within the chicken gut microbiome revealed by metagenomics and culture.</title>
        <authorList>
            <person name="Gilroy R."/>
            <person name="Ravi A."/>
            <person name="Getino M."/>
            <person name="Pursley I."/>
            <person name="Horton D.L."/>
            <person name="Alikhan N.F."/>
            <person name="Baker D."/>
            <person name="Gharbi K."/>
            <person name="Hall N."/>
            <person name="Watson M."/>
            <person name="Adriaenssens E.M."/>
            <person name="Foster-Nyarko E."/>
            <person name="Jarju S."/>
            <person name="Secka A."/>
            <person name="Antonio M."/>
            <person name="Oren A."/>
            <person name="Chaudhuri R.R."/>
            <person name="La Ragione R."/>
            <person name="Hildebrand F."/>
            <person name="Pallen M.J."/>
        </authorList>
    </citation>
    <scope>NUCLEOTIDE SEQUENCE</scope>
    <source>
        <strain evidence="2">1370</strain>
    </source>
</reference>
<evidence type="ECO:0000256" key="1">
    <source>
        <dbReference type="SAM" id="Phobius"/>
    </source>
</evidence>
<gene>
    <name evidence="2" type="ORF">IAD28_06455</name>
</gene>
<keyword evidence="1" id="KW-1133">Transmembrane helix</keyword>
<evidence type="ECO:0008006" key="4">
    <source>
        <dbReference type="Google" id="ProtNLM"/>
    </source>
</evidence>
<sequence length="353" mass="37317">MKTKKLIGSLSEYLWAALTLAAIAVSIGCIDSVKEAVIDSVRVCVYNIMPSLFAACVITTAAQRLGTLEAPLRGLKTDSAVVLAMILGNLGGYPIGARLLKELLDGGRLSKRDAEAALAFCFSPGPAFCFGVIGGCVFKNPAMGGIPYFSITAANFILFLFLKRRFQSHGGKGDDSGKKASFSEVMTSSVLSSANAMLAICSQIVFFSVLTGILKSLLPGIESLPLIEPILEISRLCELSFSGIPSVLEVTSLLAMGGLCVWMQIAGIASGSFPTRLFVASRPVIMLLASAISMLLYPLFAGLAPSVSVFSRSLSVHKNAGIPILCIAGMVFISISYTKGRKKSRQDIPMPAR</sequence>
<feature type="transmembrane region" description="Helical" evidence="1">
    <location>
        <begin position="145"/>
        <end position="162"/>
    </location>
</feature>
<keyword evidence="1" id="KW-0812">Transmembrane</keyword>
<evidence type="ECO:0000313" key="3">
    <source>
        <dbReference type="Proteomes" id="UP000823960"/>
    </source>
</evidence>
<feature type="transmembrane region" description="Helical" evidence="1">
    <location>
        <begin position="250"/>
        <end position="271"/>
    </location>
</feature>
<dbReference type="PROSITE" id="PS51257">
    <property type="entry name" value="PROKAR_LIPOPROTEIN"/>
    <property type="match status" value="1"/>
</dbReference>
<proteinExistence type="predicted"/>
<keyword evidence="1" id="KW-0472">Membrane</keyword>
<organism evidence="2 3">
    <name type="scientific">Candidatus Faeciplasma avium</name>
    <dbReference type="NCBI Taxonomy" id="2840798"/>
    <lineage>
        <taxon>Bacteria</taxon>
        <taxon>Bacillati</taxon>
        <taxon>Bacillota</taxon>
        <taxon>Clostridia</taxon>
        <taxon>Eubacteriales</taxon>
        <taxon>Oscillospiraceae</taxon>
        <taxon>Oscillospiraceae incertae sedis</taxon>
        <taxon>Candidatus Faeciplasma</taxon>
    </lineage>
</organism>
<feature type="transmembrane region" description="Helical" evidence="1">
    <location>
        <begin position="45"/>
        <end position="65"/>
    </location>
</feature>
<feature type="transmembrane region" description="Helical" evidence="1">
    <location>
        <begin position="196"/>
        <end position="218"/>
    </location>
</feature>